<dbReference type="EMBL" id="BMNC01000002">
    <property type="protein sequence ID" value="GGM82107.1"/>
    <property type="molecule type" value="Genomic_DNA"/>
</dbReference>
<evidence type="ECO:0000313" key="3">
    <source>
        <dbReference type="Proteomes" id="UP000597656"/>
    </source>
</evidence>
<evidence type="ECO:0000313" key="2">
    <source>
        <dbReference type="EMBL" id="GGM82107.1"/>
    </source>
</evidence>
<feature type="region of interest" description="Disordered" evidence="1">
    <location>
        <begin position="39"/>
        <end position="71"/>
    </location>
</feature>
<accession>A0ABQ2HHR1</accession>
<comment type="caution">
    <text evidence="2">The sequence shown here is derived from an EMBL/GenBank/DDBJ whole genome shotgun (WGS) entry which is preliminary data.</text>
</comment>
<protein>
    <recommendedName>
        <fullName evidence="4">Secreted protein</fullName>
    </recommendedName>
</protein>
<gene>
    <name evidence="2" type="ORF">GCM10011609_17580</name>
</gene>
<evidence type="ECO:0008006" key="4">
    <source>
        <dbReference type="Google" id="ProtNLM"/>
    </source>
</evidence>
<organism evidence="2 3">
    <name type="scientific">Lentzea pudingi</name>
    <dbReference type="NCBI Taxonomy" id="1789439"/>
    <lineage>
        <taxon>Bacteria</taxon>
        <taxon>Bacillati</taxon>
        <taxon>Actinomycetota</taxon>
        <taxon>Actinomycetes</taxon>
        <taxon>Pseudonocardiales</taxon>
        <taxon>Pseudonocardiaceae</taxon>
        <taxon>Lentzea</taxon>
    </lineage>
</organism>
<feature type="compositionally biased region" description="Basic and acidic residues" evidence="1">
    <location>
        <begin position="60"/>
        <end position="71"/>
    </location>
</feature>
<evidence type="ECO:0000256" key="1">
    <source>
        <dbReference type="SAM" id="MobiDB-lite"/>
    </source>
</evidence>
<proteinExistence type="predicted"/>
<keyword evidence="3" id="KW-1185">Reference proteome</keyword>
<dbReference type="Proteomes" id="UP000597656">
    <property type="component" value="Unassembled WGS sequence"/>
</dbReference>
<dbReference type="RefSeq" id="WP_189154093.1">
    <property type="nucleotide sequence ID" value="NZ_BMNC01000002.1"/>
</dbReference>
<name>A0ABQ2HHR1_9PSEU</name>
<reference evidence="3" key="1">
    <citation type="journal article" date="2019" name="Int. J. Syst. Evol. Microbiol.">
        <title>The Global Catalogue of Microorganisms (GCM) 10K type strain sequencing project: providing services to taxonomists for standard genome sequencing and annotation.</title>
        <authorList>
            <consortium name="The Broad Institute Genomics Platform"/>
            <consortium name="The Broad Institute Genome Sequencing Center for Infectious Disease"/>
            <person name="Wu L."/>
            <person name="Ma J."/>
        </authorList>
    </citation>
    <scope>NUCLEOTIDE SEQUENCE [LARGE SCALE GENOMIC DNA]</scope>
    <source>
        <strain evidence="3">CGMCC 4.7319</strain>
    </source>
</reference>
<sequence>MRPRRLLIASATALPAAAGSAVADAKRLSALEVRHGELAADRQNRPGPEVAWQNGATREQSTKDGLRSCGD</sequence>